<evidence type="ECO:0000313" key="3">
    <source>
        <dbReference type="EMBL" id="MCX8996927.1"/>
    </source>
</evidence>
<name>A0AAE3MYY3_9HYPH</name>
<dbReference type="SUPFAM" id="SSF63380">
    <property type="entry name" value="Riboflavin synthase domain-like"/>
    <property type="match status" value="1"/>
</dbReference>
<proteinExistence type="inferred from homology"/>
<keyword evidence="4" id="KW-1185">Reference proteome</keyword>
<dbReference type="EMBL" id="JANFPI010000002">
    <property type="protein sequence ID" value="MCX8996927.1"/>
    <property type="molecule type" value="Genomic_DNA"/>
</dbReference>
<dbReference type="CDD" id="cd06193">
    <property type="entry name" value="siderophore_interacting"/>
    <property type="match status" value="1"/>
</dbReference>
<dbReference type="PROSITE" id="PS51384">
    <property type="entry name" value="FAD_FR"/>
    <property type="match status" value="1"/>
</dbReference>
<evidence type="ECO:0000313" key="4">
    <source>
        <dbReference type="Proteomes" id="UP001208771"/>
    </source>
</evidence>
<dbReference type="InterPro" id="IPR039374">
    <property type="entry name" value="SIP_fam"/>
</dbReference>
<dbReference type="Pfam" id="PF04954">
    <property type="entry name" value="SIP"/>
    <property type="match status" value="1"/>
</dbReference>
<feature type="domain" description="FAD-binding FR-type" evidence="2">
    <location>
        <begin position="19"/>
        <end position="122"/>
    </location>
</feature>
<gene>
    <name evidence="3" type="ORF">NOF55_07395</name>
</gene>
<comment type="similarity">
    <text evidence="1">Belongs to the SIP oxidoreductase family.</text>
</comment>
<sequence length="253" mass="27849">MNQIVAEPAGRRPGGRPNLPSWTFIVTDAFDIGGSFRRVLFTTANIAELAYKPGQDFAFFLPLGNGEVGRRHYTVRSIDREKGEIAVDFFMHGATPGPEFARNAKAGDVVAAKGPRGRTVLREDADWHLFSGDETCLPAILHILETMPAGSRAFVFLEVRSEADIEEITSAADVTVEWVLRGDVPAGPNELILARLKTFELPEGQGQAYIIGETSNVRAQRHHLVSRGMTKDRIASEGYWRPGREGGHDHVDD</sequence>
<dbReference type="Gene3D" id="3.40.50.80">
    <property type="entry name" value="Nucleotide-binding domain of ferredoxin-NADP reductase (FNR) module"/>
    <property type="match status" value="1"/>
</dbReference>
<accession>A0AAE3MYY3</accession>
<dbReference type="InterPro" id="IPR007037">
    <property type="entry name" value="SIP_rossman_dom"/>
</dbReference>
<dbReference type="InterPro" id="IPR039261">
    <property type="entry name" value="FNR_nucleotide-bd"/>
</dbReference>
<dbReference type="Pfam" id="PF08021">
    <property type="entry name" value="FAD_binding_9"/>
    <property type="match status" value="1"/>
</dbReference>
<organism evidence="3 4">
    <name type="scientific">Ectorhizobium quercum</name>
    <dbReference type="NCBI Taxonomy" id="2965071"/>
    <lineage>
        <taxon>Bacteria</taxon>
        <taxon>Pseudomonadati</taxon>
        <taxon>Pseudomonadota</taxon>
        <taxon>Alphaproteobacteria</taxon>
        <taxon>Hyphomicrobiales</taxon>
        <taxon>Rhizobiaceae</taxon>
        <taxon>Ectorhizobium</taxon>
    </lineage>
</organism>
<dbReference type="AlphaFoldDB" id="A0AAE3MYY3"/>
<dbReference type="InterPro" id="IPR017938">
    <property type="entry name" value="Riboflavin_synthase-like_b-brl"/>
</dbReference>
<dbReference type="GO" id="GO:0016491">
    <property type="term" value="F:oxidoreductase activity"/>
    <property type="evidence" value="ECO:0007669"/>
    <property type="project" value="InterPro"/>
</dbReference>
<dbReference type="Proteomes" id="UP001208771">
    <property type="component" value="Unassembled WGS sequence"/>
</dbReference>
<dbReference type="Gene3D" id="2.40.30.10">
    <property type="entry name" value="Translation factors"/>
    <property type="match status" value="1"/>
</dbReference>
<comment type="caution">
    <text evidence="3">The sequence shown here is derived from an EMBL/GenBank/DDBJ whole genome shotgun (WGS) entry which is preliminary data.</text>
</comment>
<protein>
    <submittedName>
        <fullName evidence="3">Siderophore-interacting protein</fullName>
    </submittedName>
</protein>
<evidence type="ECO:0000259" key="2">
    <source>
        <dbReference type="PROSITE" id="PS51384"/>
    </source>
</evidence>
<dbReference type="PANTHER" id="PTHR30157:SF0">
    <property type="entry name" value="NADPH-DEPENDENT FERRIC-CHELATE REDUCTASE"/>
    <property type="match status" value="1"/>
</dbReference>
<dbReference type="InterPro" id="IPR013113">
    <property type="entry name" value="SIP_FAD-bd"/>
</dbReference>
<reference evidence="3" key="1">
    <citation type="submission" date="2022-07" db="EMBL/GenBank/DDBJ databases">
        <title>Ectorhizobium quercum gen.nov., sp. nov.</title>
        <authorList>
            <person name="Ma T."/>
            <person name="Li Y."/>
        </authorList>
    </citation>
    <scope>NUCLEOTIDE SEQUENCE</scope>
    <source>
        <strain evidence="3">BDR2-2</strain>
    </source>
</reference>
<evidence type="ECO:0000256" key="1">
    <source>
        <dbReference type="ARBA" id="ARBA00035644"/>
    </source>
</evidence>
<dbReference type="PANTHER" id="PTHR30157">
    <property type="entry name" value="FERRIC REDUCTASE, NADPH-DEPENDENT"/>
    <property type="match status" value="1"/>
</dbReference>
<dbReference type="InterPro" id="IPR017927">
    <property type="entry name" value="FAD-bd_FR_type"/>
</dbReference>
<dbReference type="RefSeq" id="WP_306410698.1">
    <property type="nucleotide sequence ID" value="NZ_JANFPI010000002.1"/>
</dbReference>